<name>A0AAP7LTE0_9STAP</name>
<dbReference type="RefSeq" id="WP_021339215.1">
    <property type="nucleotide sequence ID" value="NZ_CP013980.1"/>
</dbReference>
<proteinExistence type="predicted"/>
<organism evidence="1 2">
    <name type="scientific">Staphylococcus equorum</name>
    <dbReference type="NCBI Taxonomy" id="246432"/>
    <lineage>
        <taxon>Bacteria</taxon>
        <taxon>Bacillati</taxon>
        <taxon>Bacillota</taxon>
        <taxon>Bacilli</taxon>
        <taxon>Bacillales</taxon>
        <taxon>Staphylococcaceae</taxon>
        <taxon>Staphylococcus</taxon>
    </lineage>
</organism>
<dbReference type="AlphaFoldDB" id="A0AAP7LTE0"/>
<evidence type="ECO:0000313" key="2">
    <source>
        <dbReference type="Proteomes" id="UP000095464"/>
    </source>
</evidence>
<protein>
    <submittedName>
        <fullName evidence="1">Heptaprenyl pyrophosphate synthase subunit A</fullName>
    </submittedName>
</protein>
<dbReference type="Proteomes" id="UP000095464">
    <property type="component" value="Unassembled WGS sequence"/>
</dbReference>
<evidence type="ECO:0000313" key="1">
    <source>
        <dbReference type="EMBL" id="OEK54578.1"/>
    </source>
</evidence>
<reference evidence="2" key="1">
    <citation type="submission" date="2015-11" db="EMBL/GenBank/DDBJ databases">
        <title>Genomic diversity of Staphylococcus saprophyticus strains from urinary tract infections, animal surfaces, and fermented foods.</title>
        <authorList>
            <person name="Wolfe B.E."/>
        </authorList>
    </citation>
    <scope>NUCLEOTIDE SEQUENCE [LARGE SCALE GENOMIC DNA]</scope>
    <source>
        <strain evidence="2">738_7</strain>
    </source>
</reference>
<dbReference type="EMBL" id="LNPX01000040">
    <property type="protein sequence ID" value="OEK54578.1"/>
    <property type="molecule type" value="Genomic_DNA"/>
</dbReference>
<sequence>METTLSILEKQIVYRLKGIHYYESIAIDENLAQILDSYDIPEEARLACLTIDTAMRHLDEVSTTLSSKKSILIGDLLSAHFYTLLAKLNAPTYQKEISAAIVEVNEMKSSIHHGALTKENISQYILKVENLFPRITIQHFAPDANLESLNDKLLANLAKKHPSYLSKFSKDELITFLGEIKTEIHSKKR</sequence>
<dbReference type="Gene3D" id="1.20.120.1450">
    <property type="match status" value="1"/>
</dbReference>
<comment type="caution">
    <text evidence="1">The sequence shown here is derived from an EMBL/GenBank/DDBJ whole genome shotgun (WGS) entry which is preliminary data.</text>
</comment>
<gene>
    <name evidence="1" type="ORF">ASS94_09270</name>
</gene>
<dbReference type="GeneID" id="69845882"/>
<accession>A0AAP7LTE0</accession>